<gene>
    <name evidence="6" type="ORF">ACFOW9_05005</name>
</gene>
<evidence type="ECO:0000259" key="5">
    <source>
        <dbReference type="PROSITE" id="PS50893"/>
    </source>
</evidence>
<evidence type="ECO:0000256" key="3">
    <source>
        <dbReference type="ARBA" id="ARBA00022741"/>
    </source>
</evidence>
<dbReference type="InterPro" id="IPR017871">
    <property type="entry name" value="ABC_transporter-like_CS"/>
</dbReference>
<comment type="similarity">
    <text evidence="1">Belongs to the ABC transporter superfamily.</text>
</comment>
<accession>A0ABV8QZ83</accession>
<organism evidence="6 7">
    <name type="scientific">Arthrobacter cryoconiti</name>
    <dbReference type="NCBI Taxonomy" id="748907"/>
    <lineage>
        <taxon>Bacteria</taxon>
        <taxon>Bacillati</taxon>
        <taxon>Actinomycetota</taxon>
        <taxon>Actinomycetes</taxon>
        <taxon>Micrococcales</taxon>
        <taxon>Micrococcaceae</taxon>
        <taxon>Arthrobacter</taxon>
    </lineage>
</organism>
<keyword evidence="4 6" id="KW-0067">ATP-binding</keyword>
<evidence type="ECO:0000256" key="4">
    <source>
        <dbReference type="ARBA" id="ARBA00022840"/>
    </source>
</evidence>
<proteinExistence type="inferred from homology"/>
<evidence type="ECO:0000256" key="2">
    <source>
        <dbReference type="ARBA" id="ARBA00022448"/>
    </source>
</evidence>
<dbReference type="PROSITE" id="PS00211">
    <property type="entry name" value="ABC_TRANSPORTER_1"/>
    <property type="match status" value="1"/>
</dbReference>
<dbReference type="EMBL" id="JBHSCQ010000005">
    <property type="protein sequence ID" value="MFC4264955.1"/>
    <property type="molecule type" value="Genomic_DNA"/>
</dbReference>
<feature type="domain" description="ABC transporter" evidence="5">
    <location>
        <begin position="11"/>
        <end position="264"/>
    </location>
</feature>
<dbReference type="InterPro" id="IPR050319">
    <property type="entry name" value="ABC_transp_ATP-bind"/>
</dbReference>
<dbReference type="PANTHER" id="PTHR43776">
    <property type="entry name" value="TRANSPORT ATP-BINDING PROTEIN"/>
    <property type="match status" value="1"/>
</dbReference>
<sequence length="349" mass="38045">MNQPDVDTAILGMSDIRKTYRLSSSVLQRFMKGSGRRSELTALAGVDLELRRGETLALVGESGSGKSTLGKTLVGSIGASSGIISYNGAPMPAHRDKELSRRIQMVFQDPYSSLNPRISVGSMLKELLLLHQIVPRDQVRDESIRILNRVGMDEDALTAYPSQFSGGQRQRIAIARALAVRPDVLIADEPVSALDVSVQATILDLFESLQKELGLSILFIAHNLAVVQHLSQRVAVMYLGRIVEVAETAELFKNPRHPYTRALIASIPRMSAESVNQQFVVHGDPPSPIDIPPGCRFSPRCTFAQDQCRKVDPTLQNIAGTVVGLHSSACLRAGELPIFSTILQRDGAQ</sequence>
<protein>
    <submittedName>
        <fullName evidence="6">Oligopeptide/dipeptide ABC transporter ATP-binding protein</fullName>
    </submittedName>
</protein>
<dbReference type="Pfam" id="PF00005">
    <property type="entry name" value="ABC_tran"/>
    <property type="match status" value="1"/>
</dbReference>
<dbReference type="Pfam" id="PF08352">
    <property type="entry name" value="oligo_HPY"/>
    <property type="match status" value="1"/>
</dbReference>
<dbReference type="SUPFAM" id="SSF52540">
    <property type="entry name" value="P-loop containing nucleoside triphosphate hydrolases"/>
    <property type="match status" value="1"/>
</dbReference>
<dbReference type="SMART" id="SM00382">
    <property type="entry name" value="AAA"/>
    <property type="match status" value="1"/>
</dbReference>
<dbReference type="Proteomes" id="UP001595773">
    <property type="component" value="Unassembled WGS sequence"/>
</dbReference>
<evidence type="ECO:0000313" key="7">
    <source>
        <dbReference type="Proteomes" id="UP001595773"/>
    </source>
</evidence>
<dbReference type="InterPro" id="IPR027417">
    <property type="entry name" value="P-loop_NTPase"/>
</dbReference>
<keyword evidence="3" id="KW-0547">Nucleotide-binding</keyword>
<dbReference type="PANTHER" id="PTHR43776:SF7">
    <property type="entry name" value="D,D-DIPEPTIDE TRANSPORT ATP-BINDING PROTEIN DDPF-RELATED"/>
    <property type="match status" value="1"/>
</dbReference>
<reference evidence="7" key="1">
    <citation type="journal article" date="2019" name="Int. J. Syst. Evol. Microbiol.">
        <title>The Global Catalogue of Microorganisms (GCM) 10K type strain sequencing project: providing services to taxonomists for standard genome sequencing and annotation.</title>
        <authorList>
            <consortium name="The Broad Institute Genomics Platform"/>
            <consortium name="The Broad Institute Genome Sequencing Center for Infectious Disease"/>
            <person name="Wu L."/>
            <person name="Ma J."/>
        </authorList>
    </citation>
    <scope>NUCLEOTIDE SEQUENCE [LARGE SCALE GENOMIC DNA]</scope>
    <source>
        <strain evidence="7">CGMCC 1.10698</strain>
    </source>
</reference>
<dbReference type="NCBIfam" id="TIGR01727">
    <property type="entry name" value="oligo_HPY"/>
    <property type="match status" value="1"/>
</dbReference>
<evidence type="ECO:0000313" key="6">
    <source>
        <dbReference type="EMBL" id="MFC4264955.1"/>
    </source>
</evidence>
<keyword evidence="2" id="KW-0813">Transport</keyword>
<dbReference type="InterPro" id="IPR013563">
    <property type="entry name" value="Oligopep_ABC_C"/>
</dbReference>
<evidence type="ECO:0000256" key="1">
    <source>
        <dbReference type="ARBA" id="ARBA00005417"/>
    </source>
</evidence>
<dbReference type="GO" id="GO:0005524">
    <property type="term" value="F:ATP binding"/>
    <property type="evidence" value="ECO:0007669"/>
    <property type="project" value="UniProtKB-KW"/>
</dbReference>
<dbReference type="CDD" id="cd03257">
    <property type="entry name" value="ABC_NikE_OppD_transporters"/>
    <property type="match status" value="1"/>
</dbReference>
<comment type="caution">
    <text evidence="6">The sequence shown here is derived from an EMBL/GenBank/DDBJ whole genome shotgun (WGS) entry which is preliminary data.</text>
</comment>
<name>A0ABV8QZ83_9MICC</name>
<dbReference type="InterPro" id="IPR003593">
    <property type="entry name" value="AAA+_ATPase"/>
</dbReference>
<keyword evidence="7" id="KW-1185">Reference proteome</keyword>
<dbReference type="InterPro" id="IPR003439">
    <property type="entry name" value="ABC_transporter-like_ATP-bd"/>
</dbReference>
<dbReference type="PROSITE" id="PS50893">
    <property type="entry name" value="ABC_TRANSPORTER_2"/>
    <property type="match status" value="1"/>
</dbReference>
<dbReference type="RefSeq" id="WP_230066578.1">
    <property type="nucleotide sequence ID" value="NZ_BAABLL010000019.1"/>
</dbReference>
<dbReference type="Gene3D" id="3.40.50.300">
    <property type="entry name" value="P-loop containing nucleotide triphosphate hydrolases"/>
    <property type="match status" value="1"/>
</dbReference>